<keyword evidence="2" id="KW-1185">Reference proteome</keyword>
<protein>
    <submittedName>
        <fullName evidence="1">Uncharacterized protein</fullName>
    </submittedName>
</protein>
<name>A0ABM6NIL9_PSEO7</name>
<dbReference type="EMBL" id="CP011924">
    <property type="protein sequence ID" value="ATD08822.1"/>
    <property type="molecule type" value="Genomic_DNA"/>
</dbReference>
<reference evidence="1 2" key="1">
    <citation type="submission" date="2015-06" db="EMBL/GenBank/DDBJ databases">
        <authorList>
            <person name="Xie B.-B."/>
            <person name="Rong J.-C."/>
            <person name="Qin Q.-L."/>
            <person name="Zhang Y.-Z."/>
        </authorList>
    </citation>
    <scope>NUCLEOTIDE SEQUENCE [LARGE SCALE GENOMIC DNA]</scope>
    <source>
        <strain evidence="1 2">JCM 20779</strain>
    </source>
</reference>
<sequence>MVKKLPYSSVKVTVSDYSNVVCMLQANSKRCC</sequence>
<gene>
    <name evidence="1" type="ORF">PPIS_a6004</name>
</gene>
<evidence type="ECO:0000313" key="2">
    <source>
        <dbReference type="Proteomes" id="UP000016521"/>
    </source>
</evidence>
<evidence type="ECO:0000313" key="1">
    <source>
        <dbReference type="EMBL" id="ATD08822.1"/>
    </source>
</evidence>
<organism evidence="1 2">
    <name type="scientific">Pseudoalteromonas piscicida</name>
    <dbReference type="NCBI Taxonomy" id="43662"/>
    <lineage>
        <taxon>Bacteria</taxon>
        <taxon>Pseudomonadati</taxon>
        <taxon>Pseudomonadota</taxon>
        <taxon>Gammaproteobacteria</taxon>
        <taxon>Alteromonadales</taxon>
        <taxon>Pseudoalteromonadaceae</taxon>
        <taxon>Pseudoalteromonas</taxon>
    </lineage>
</organism>
<dbReference type="Proteomes" id="UP000016521">
    <property type="component" value="Chromosome I"/>
</dbReference>
<proteinExistence type="predicted"/>
<accession>A0ABM6NIL9</accession>